<comment type="caution">
    <text evidence="3">The sequence shown here is derived from an EMBL/GenBank/DDBJ whole genome shotgun (WGS) entry which is preliminary data.</text>
</comment>
<keyword evidence="2" id="KW-0472">Membrane</keyword>
<sequence length="247" mass="27607">MNSTTTLVGVHRRAQKGQSNSASSEHKPANVSLVNSVRSVNKSALTWKWYLMTVAAFIVAGWTFHFIYHQPPGMDGYVDIRNRILGNPLGFAHVFGGGTAMALGPFQFIRSLRSQGKTSPRFSTHSWVGRIYTLAVLASGVGSIDIVKKSDLYTFGAVGFIMLGLSWLVTGTLGWLAMWKGTPDIDSHKKWMIRNFALTYAAVMLRWQFPLMIILGTEVKLALSWSGWCCWVPNLLFVNYWVLKTQK</sequence>
<dbReference type="InterPro" id="IPR018750">
    <property type="entry name" value="DUF2306_membrane"/>
</dbReference>
<dbReference type="Proteomes" id="UP001140453">
    <property type="component" value="Unassembled WGS sequence"/>
</dbReference>
<feature type="transmembrane region" description="Helical" evidence="2">
    <location>
        <begin position="127"/>
        <end position="147"/>
    </location>
</feature>
<keyword evidence="2" id="KW-0812">Transmembrane</keyword>
<name>A0A9W8YRT8_9PEZI</name>
<evidence type="ECO:0000256" key="1">
    <source>
        <dbReference type="SAM" id="MobiDB-lite"/>
    </source>
</evidence>
<accession>A0A9W8YRT8</accession>
<feature type="transmembrane region" description="Helical" evidence="2">
    <location>
        <begin position="49"/>
        <end position="68"/>
    </location>
</feature>
<proteinExistence type="predicted"/>
<dbReference type="Pfam" id="PF10067">
    <property type="entry name" value="DUF2306"/>
    <property type="match status" value="1"/>
</dbReference>
<dbReference type="OrthoDB" id="4482604at2759"/>
<keyword evidence="4" id="KW-1185">Reference proteome</keyword>
<reference evidence="3" key="1">
    <citation type="submission" date="2022-10" db="EMBL/GenBank/DDBJ databases">
        <title>Tapping the CABI collections for fungal endophytes: first genome assemblies for Collariella, Neodidymelliopsis, Ascochyta clinopodiicola, Didymella pomorum, Didymosphaeria variabile, Neocosmospora piperis and Neocucurbitaria cava.</title>
        <authorList>
            <person name="Hill R."/>
        </authorList>
    </citation>
    <scope>NUCLEOTIDE SEQUENCE</scope>
    <source>
        <strain evidence="3">IMI 355082</strain>
    </source>
</reference>
<protein>
    <recommendedName>
        <fullName evidence="5">DUF2306 domain-containing protein</fullName>
    </recommendedName>
</protein>
<dbReference type="AlphaFoldDB" id="A0A9W8YRT8"/>
<dbReference type="EMBL" id="JAPEVB010000003">
    <property type="protein sequence ID" value="KAJ4391014.1"/>
    <property type="molecule type" value="Genomic_DNA"/>
</dbReference>
<organism evidence="3 4">
    <name type="scientific">Gnomoniopsis smithogilvyi</name>
    <dbReference type="NCBI Taxonomy" id="1191159"/>
    <lineage>
        <taxon>Eukaryota</taxon>
        <taxon>Fungi</taxon>
        <taxon>Dikarya</taxon>
        <taxon>Ascomycota</taxon>
        <taxon>Pezizomycotina</taxon>
        <taxon>Sordariomycetes</taxon>
        <taxon>Sordariomycetidae</taxon>
        <taxon>Diaporthales</taxon>
        <taxon>Gnomoniaceae</taxon>
        <taxon>Gnomoniopsis</taxon>
    </lineage>
</organism>
<feature type="transmembrane region" description="Helical" evidence="2">
    <location>
        <begin position="88"/>
        <end position="106"/>
    </location>
</feature>
<evidence type="ECO:0000313" key="3">
    <source>
        <dbReference type="EMBL" id="KAJ4391014.1"/>
    </source>
</evidence>
<feature type="region of interest" description="Disordered" evidence="1">
    <location>
        <begin position="1"/>
        <end position="28"/>
    </location>
</feature>
<evidence type="ECO:0000256" key="2">
    <source>
        <dbReference type="SAM" id="Phobius"/>
    </source>
</evidence>
<feature type="transmembrane region" description="Helical" evidence="2">
    <location>
        <begin position="222"/>
        <end position="243"/>
    </location>
</feature>
<feature type="transmembrane region" description="Helical" evidence="2">
    <location>
        <begin position="153"/>
        <end position="176"/>
    </location>
</feature>
<keyword evidence="2" id="KW-1133">Transmembrane helix</keyword>
<gene>
    <name evidence="3" type="ORF">N0V93_004627</name>
</gene>
<evidence type="ECO:0000313" key="4">
    <source>
        <dbReference type="Proteomes" id="UP001140453"/>
    </source>
</evidence>
<evidence type="ECO:0008006" key="5">
    <source>
        <dbReference type="Google" id="ProtNLM"/>
    </source>
</evidence>
<feature type="transmembrane region" description="Helical" evidence="2">
    <location>
        <begin position="197"/>
        <end position="216"/>
    </location>
</feature>